<evidence type="ECO:0000256" key="1">
    <source>
        <dbReference type="ARBA" id="ARBA00004613"/>
    </source>
</evidence>
<accession>Q8I6N3</accession>
<evidence type="ECO:0000256" key="3">
    <source>
        <dbReference type="ARBA" id="ARBA00022670"/>
    </source>
</evidence>
<keyword evidence="3 9" id="KW-0645">Protease</keyword>
<dbReference type="InterPro" id="IPR018114">
    <property type="entry name" value="TRYPSIN_HIS"/>
</dbReference>
<evidence type="ECO:0000256" key="4">
    <source>
        <dbReference type="ARBA" id="ARBA00022729"/>
    </source>
</evidence>
<evidence type="ECO:0000256" key="6">
    <source>
        <dbReference type="ARBA" id="ARBA00022825"/>
    </source>
</evidence>
<dbReference type="GO" id="GO:0005576">
    <property type="term" value="C:extracellular region"/>
    <property type="evidence" value="ECO:0007669"/>
    <property type="project" value="UniProtKB-SubCell"/>
</dbReference>
<keyword evidence="2" id="KW-0964">Secreted</keyword>
<dbReference type="FunFam" id="2.40.10.10:FF:000146">
    <property type="entry name" value="Serine protease 53"/>
    <property type="match status" value="1"/>
</dbReference>
<feature type="domain" description="Peptidase S1" evidence="10">
    <location>
        <begin position="7"/>
        <end position="244"/>
    </location>
</feature>
<dbReference type="PANTHER" id="PTHR24252:SF7">
    <property type="entry name" value="HYALIN"/>
    <property type="match status" value="1"/>
</dbReference>
<dbReference type="GO" id="GO:0006508">
    <property type="term" value="P:proteolysis"/>
    <property type="evidence" value="ECO:0007669"/>
    <property type="project" value="UniProtKB-KW"/>
</dbReference>
<keyword evidence="6 9" id="KW-0720">Serine protease</keyword>
<dbReference type="PROSITE" id="PS00135">
    <property type="entry name" value="TRYPSIN_SER"/>
    <property type="match status" value="1"/>
</dbReference>
<dbReference type="InterPro" id="IPR009003">
    <property type="entry name" value="Peptidase_S1_PA"/>
</dbReference>
<dbReference type="PROSITE" id="PS00134">
    <property type="entry name" value="TRYPSIN_HIS"/>
    <property type="match status" value="1"/>
</dbReference>
<evidence type="ECO:0000256" key="5">
    <source>
        <dbReference type="ARBA" id="ARBA00022801"/>
    </source>
</evidence>
<dbReference type="InterPro" id="IPR001314">
    <property type="entry name" value="Peptidase_S1A"/>
</dbReference>
<evidence type="ECO:0000256" key="2">
    <source>
        <dbReference type="ARBA" id="ARBA00022525"/>
    </source>
</evidence>
<keyword evidence="7" id="KW-0865">Zymogen</keyword>
<proteinExistence type="evidence at transcript level"/>
<sequence length="244" mass="25357">MGGEQYVIGGTDASPGEFPWQLSQTRGGSHSCGASLLSSNSGLSASHCVDGALPGSITVIAGLHDRSGTPGSQEVDITGYTMHEEYLTGIYTYSNDISILNFATPITIGGNIQPATLPADNSNNYLGLTCVISGWGRTSSSNILPDTLQKASIQVIGTDECQTLVDNVLGCRIWDNHICIYDQANSVGSCNGDSGGPLNCPDGTTVVAGITSWGISSGGDCLQDYPSVYTRTSAYLDWIAANSS</sequence>
<gene>
    <name evidence="11" type="primary">arsp1</name>
</gene>
<dbReference type="InterPro" id="IPR043504">
    <property type="entry name" value="Peptidase_S1_PA_chymotrypsin"/>
</dbReference>
<evidence type="ECO:0000256" key="9">
    <source>
        <dbReference type="RuleBase" id="RU363034"/>
    </source>
</evidence>
<dbReference type="Gene3D" id="2.40.10.10">
    <property type="entry name" value="Trypsin-like serine proteases"/>
    <property type="match status" value="2"/>
</dbReference>
<dbReference type="PANTHER" id="PTHR24252">
    <property type="entry name" value="ACROSIN-RELATED"/>
    <property type="match status" value="1"/>
</dbReference>
<dbReference type="MEROPS" id="S01.422"/>
<dbReference type="CDD" id="cd00190">
    <property type="entry name" value="Tryp_SPc"/>
    <property type="match status" value="1"/>
</dbReference>
<dbReference type="EMBL" id="AY172839">
    <property type="protein sequence ID" value="AAN75575.1"/>
    <property type="molecule type" value="mRNA"/>
</dbReference>
<dbReference type="SMART" id="SM00020">
    <property type="entry name" value="Tryp_SPc"/>
    <property type="match status" value="1"/>
</dbReference>
<keyword evidence="4" id="KW-0732">Signal</keyword>
<evidence type="ECO:0000256" key="8">
    <source>
        <dbReference type="ARBA" id="ARBA00023157"/>
    </source>
</evidence>
<evidence type="ECO:0000313" key="11">
    <source>
        <dbReference type="EMBL" id="AAN75575.1"/>
    </source>
</evidence>
<keyword evidence="8" id="KW-1015">Disulfide bond</keyword>
<dbReference type="PROSITE" id="PS50240">
    <property type="entry name" value="TRYPSIN_DOM"/>
    <property type="match status" value="1"/>
</dbReference>
<dbReference type="SUPFAM" id="SSF50494">
    <property type="entry name" value="Trypsin-like serine proteases"/>
    <property type="match status" value="1"/>
</dbReference>
<evidence type="ECO:0000256" key="7">
    <source>
        <dbReference type="ARBA" id="ARBA00023145"/>
    </source>
</evidence>
<keyword evidence="5 9" id="KW-0378">Hydrolase</keyword>
<dbReference type="InterPro" id="IPR001254">
    <property type="entry name" value="Trypsin_dom"/>
</dbReference>
<organism evidence="11">
    <name type="scientific">Eisenia fetida</name>
    <name type="common">Red wiggler worm</name>
    <dbReference type="NCBI Taxonomy" id="6396"/>
    <lineage>
        <taxon>Eukaryota</taxon>
        <taxon>Metazoa</taxon>
        <taxon>Spiralia</taxon>
        <taxon>Lophotrochozoa</taxon>
        <taxon>Annelida</taxon>
        <taxon>Clitellata</taxon>
        <taxon>Oligochaeta</taxon>
        <taxon>Crassiclitellata</taxon>
        <taxon>Lumbricina</taxon>
        <taxon>Lumbricidae</taxon>
        <taxon>Lumbricinae</taxon>
        <taxon>Eisenia</taxon>
    </lineage>
</organism>
<dbReference type="AlphaFoldDB" id="Q8I6N3"/>
<protein>
    <submittedName>
        <fullName evidence="11">ARSP1</fullName>
    </submittedName>
</protein>
<dbReference type="PRINTS" id="PR00722">
    <property type="entry name" value="CHYMOTRYPSIN"/>
</dbReference>
<dbReference type="GO" id="GO:0004252">
    <property type="term" value="F:serine-type endopeptidase activity"/>
    <property type="evidence" value="ECO:0007669"/>
    <property type="project" value="InterPro"/>
</dbReference>
<name>Q8I6N3_EISFE</name>
<evidence type="ECO:0000259" key="10">
    <source>
        <dbReference type="PROSITE" id="PS50240"/>
    </source>
</evidence>
<reference evidence="11" key="1">
    <citation type="submission" date="2002-11" db="EMBL/GenBank/DDBJ databases">
        <title>Cloning and Sequence Analysis of Eisenia fetida Apoptosis Related Serine Protease 1 (ARSP1) cDNA.</title>
        <authorList>
            <person name="Xie J.B."/>
            <person name="Weng N."/>
            <person name="Ru B.G."/>
        </authorList>
    </citation>
    <scope>NUCLEOTIDE SEQUENCE</scope>
</reference>
<dbReference type="InterPro" id="IPR033116">
    <property type="entry name" value="TRYPSIN_SER"/>
</dbReference>
<dbReference type="Pfam" id="PF00089">
    <property type="entry name" value="Trypsin"/>
    <property type="match status" value="1"/>
</dbReference>
<comment type="subcellular location">
    <subcellularLocation>
        <location evidence="1">Secreted</location>
    </subcellularLocation>
</comment>